<sequence length="114" mass="12028">MATMHTVITLLLALIFLIAGLSKASGSSAGLSGTRDLGIPDGLARLVGIFETLASSSLVIGFALDNSDLKLYGYVIIWFVVAGTIFFHFRANKIRTGFPAMLLIILATLGIATL</sequence>
<evidence type="ECO:0000256" key="4">
    <source>
        <dbReference type="ARBA" id="ARBA00023136"/>
    </source>
</evidence>
<protein>
    <recommendedName>
        <fullName evidence="8">DoxX family protein</fullName>
    </recommendedName>
</protein>
<evidence type="ECO:0000256" key="1">
    <source>
        <dbReference type="ARBA" id="ARBA00004141"/>
    </source>
</evidence>
<keyword evidence="4 5" id="KW-0472">Membrane</keyword>
<dbReference type="InterPro" id="IPR032808">
    <property type="entry name" value="DoxX"/>
</dbReference>
<feature type="transmembrane region" description="Helical" evidence="5">
    <location>
        <begin position="71"/>
        <end position="90"/>
    </location>
</feature>
<accession>A0A0R2Q3C1</accession>
<reference evidence="6 7" key="1">
    <citation type="submission" date="2015-10" db="EMBL/GenBank/DDBJ databases">
        <title>Metagenome-Assembled Genomes uncover a global brackish microbiome.</title>
        <authorList>
            <person name="Hugerth L.W."/>
            <person name="Larsson J."/>
            <person name="Alneberg J."/>
            <person name="Lindh M.V."/>
            <person name="Legrand C."/>
            <person name="Pinhassi J."/>
            <person name="Andersson A.F."/>
        </authorList>
    </citation>
    <scope>NUCLEOTIDE SEQUENCE [LARGE SCALE GENOMIC DNA]</scope>
    <source>
        <strain evidence="6">BACL2 MAG-120813-bin23</strain>
    </source>
</reference>
<dbReference type="AlphaFoldDB" id="A0A0R2Q3C1"/>
<evidence type="ECO:0000256" key="2">
    <source>
        <dbReference type="ARBA" id="ARBA00022692"/>
    </source>
</evidence>
<proteinExistence type="predicted"/>
<dbReference type="Proteomes" id="UP000054212">
    <property type="component" value="Unassembled WGS sequence"/>
</dbReference>
<name>A0A0R2Q3C1_9ACTN</name>
<dbReference type="Pfam" id="PF13564">
    <property type="entry name" value="DoxX_2"/>
    <property type="match status" value="1"/>
</dbReference>
<comment type="subcellular location">
    <subcellularLocation>
        <location evidence="1">Membrane</location>
        <topology evidence="1">Multi-pass membrane protein</topology>
    </subcellularLocation>
</comment>
<feature type="transmembrane region" description="Helical" evidence="5">
    <location>
        <begin position="96"/>
        <end position="113"/>
    </location>
</feature>
<feature type="transmembrane region" description="Helical" evidence="5">
    <location>
        <begin position="42"/>
        <end position="64"/>
    </location>
</feature>
<gene>
    <name evidence="6" type="ORF">ABR61_02925</name>
</gene>
<evidence type="ECO:0000256" key="5">
    <source>
        <dbReference type="SAM" id="Phobius"/>
    </source>
</evidence>
<comment type="caution">
    <text evidence="6">The sequence shown here is derived from an EMBL/GenBank/DDBJ whole genome shotgun (WGS) entry which is preliminary data.</text>
</comment>
<keyword evidence="2 5" id="KW-0812">Transmembrane</keyword>
<organism evidence="6 7">
    <name type="scientific">Actinobacteria bacterium BACL2 MAG-120813-bin23</name>
    <dbReference type="NCBI Taxonomy" id="1655569"/>
    <lineage>
        <taxon>Bacteria</taxon>
        <taxon>Bacillati</taxon>
        <taxon>Actinomycetota</taxon>
        <taxon>Actinomycetes</taxon>
        <taxon>Actinomycetes incertae sedis</taxon>
        <taxon>ac1 cluster</taxon>
    </lineage>
</organism>
<evidence type="ECO:0008006" key="8">
    <source>
        <dbReference type="Google" id="ProtNLM"/>
    </source>
</evidence>
<keyword evidence="3 5" id="KW-1133">Transmembrane helix</keyword>
<evidence type="ECO:0000313" key="7">
    <source>
        <dbReference type="Proteomes" id="UP000054212"/>
    </source>
</evidence>
<evidence type="ECO:0000256" key="3">
    <source>
        <dbReference type="ARBA" id="ARBA00022989"/>
    </source>
</evidence>
<evidence type="ECO:0000313" key="6">
    <source>
        <dbReference type="EMBL" id="KRO44508.1"/>
    </source>
</evidence>
<dbReference type="GO" id="GO:0016020">
    <property type="term" value="C:membrane"/>
    <property type="evidence" value="ECO:0007669"/>
    <property type="project" value="UniProtKB-SubCell"/>
</dbReference>
<dbReference type="EMBL" id="LIAT01000144">
    <property type="protein sequence ID" value="KRO44508.1"/>
    <property type="molecule type" value="Genomic_DNA"/>
</dbReference>